<keyword evidence="3" id="KW-1185">Reference proteome</keyword>
<proteinExistence type="predicted"/>
<dbReference type="EMBL" id="JXTC01000290">
    <property type="protein sequence ID" value="PON69143.1"/>
    <property type="molecule type" value="Genomic_DNA"/>
</dbReference>
<evidence type="ECO:0000313" key="2">
    <source>
        <dbReference type="EMBL" id="PON69143.1"/>
    </source>
</evidence>
<evidence type="ECO:0000256" key="1">
    <source>
        <dbReference type="SAM" id="MobiDB-lite"/>
    </source>
</evidence>
<feature type="region of interest" description="Disordered" evidence="1">
    <location>
        <begin position="74"/>
        <end position="93"/>
    </location>
</feature>
<name>A0A2P5D757_TREOI</name>
<dbReference type="OrthoDB" id="10479567at2759"/>
<evidence type="ECO:0000313" key="3">
    <source>
        <dbReference type="Proteomes" id="UP000237000"/>
    </source>
</evidence>
<dbReference type="Proteomes" id="UP000237000">
    <property type="component" value="Unassembled WGS sequence"/>
</dbReference>
<accession>A0A2P5D757</accession>
<dbReference type="InParanoid" id="A0A2P5D757"/>
<organism evidence="2 3">
    <name type="scientific">Trema orientale</name>
    <name type="common">Charcoal tree</name>
    <name type="synonym">Celtis orientalis</name>
    <dbReference type="NCBI Taxonomy" id="63057"/>
    <lineage>
        <taxon>Eukaryota</taxon>
        <taxon>Viridiplantae</taxon>
        <taxon>Streptophyta</taxon>
        <taxon>Embryophyta</taxon>
        <taxon>Tracheophyta</taxon>
        <taxon>Spermatophyta</taxon>
        <taxon>Magnoliopsida</taxon>
        <taxon>eudicotyledons</taxon>
        <taxon>Gunneridae</taxon>
        <taxon>Pentapetalae</taxon>
        <taxon>rosids</taxon>
        <taxon>fabids</taxon>
        <taxon>Rosales</taxon>
        <taxon>Cannabaceae</taxon>
        <taxon>Trema</taxon>
    </lineage>
</organism>
<sequence>MATIFQGLGATTALSPKSNSLDSTKLHVPSSRTSLSGRKVSFFCIRSEGKLSPNPGSNPRARRADQLVANAVATKADSSAASTASKPGYDSFA</sequence>
<feature type="compositionally biased region" description="Low complexity" evidence="1">
    <location>
        <begin position="74"/>
        <end position="86"/>
    </location>
</feature>
<comment type="caution">
    <text evidence="2">The sequence shown here is derived from an EMBL/GenBank/DDBJ whole genome shotgun (WGS) entry which is preliminary data.</text>
</comment>
<dbReference type="AlphaFoldDB" id="A0A2P5D757"/>
<protein>
    <submittedName>
        <fullName evidence="2">Uncharacterized protein</fullName>
    </submittedName>
</protein>
<gene>
    <name evidence="2" type="ORF">TorRG33x02_259700</name>
</gene>
<reference evidence="3" key="1">
    <citation type="submission" date="2016-06" db="EMBL/GenBank/DDBJ databases">
        <title>Parallel loss of symbiosis genes in relatives of nitrogen-fixing non-legume Parasponia.</title>
        <authorList>
            <person name="Van Velzen R."/>
            <person name="Holmer R."/>
            <person name="Bu F."/>
            <person name="Rutten L."/>
            <person name="Van Zeijl A."/>
            <person name="Liu W."/>
            <person name="Santuari L."/>
            <person name="Cao Q."/>
            <person name="Sharma T."/>
            <person name="Shen D."/>
            <person name="Roswanjaya Y."/>
            <person name="Wardhani T."/>
            <person name="Kalhor M.S."/>
            <person name="Jansen J."/>
            <person name="Van den Hoogen J."/>
            <person name="Gungor B."/>
            <person name="Hartog M."/>
            <person name="Hontelez J."/>
            <person name="Verver J."/>
            <person name="Yang W.-C."/>
            <person name="Schijlen E."/>
            <person name="Repin R."/>
            <person name="Schilthuizen M."/>
            <person name="Schranz E."/>
            <person name="Heidstra R."/>
            <person name="Miyata K."/>
            <person name="Fedorova E."/>
            <person name="Kohlen W."/>
            <person name="Bisseling T."/>
            <person name="Smit S."/>
            <person name="Geurts R."/>
        </authorList>
    </citation>
    <scope>NUCLEOTIDE SEQUENCE [LARGE SCALE GENOMIC DNA]</scope>
    <source>
        <strain evidence="3">cv. RG33-2</strain>
    </source>
</reference>
<dbReference type="STRING" id="63057.A0A2P5D757"/>